<feature type="compositionally biased region" description="Polar residues" evidence="9">
    <location>
        <begin position="42"/>
        <end position="61"/>
    </location>
</feature>
<dbReference type="InterPro" id="IPR013088">
    <property type="entry name" value="Znf_NHR/GATA"/>
</dbReference>
<protein>
    <recommendedName>
        <fullName evidence="10">Nuclear receptor domain-containing protein</fullName>
    </recommendedName>
</protein>
<dbReference type="InterPro" id="IPR001628">
    <property type="entry name" value="Znf_hrmn_rcpt"/>
</dbReference>
<dbReference type="EMBL" id="CAHIKZ030000186">
    <property type="protein sequence ID" value="CAE1158623.1"/>
    <property type="molecule type" value="Genomic_DNA"/>
</dbReference>
<reference evidence="11" key="1">
    <citation type="submission" date="2021-01" db="EMBL/GenBank/DDBJ databases">
        <authorList>
            <person name="Li R."/>
            <person name="Bekaert M."/>
        </authorList>
    </citation>
    <scope>NUCLEOTIDE SEQUENCE</scope>
    <source>
        <strain evidence="11">Farmed</strain>
    </source>
</reference>
<dbReference type="GO" id="GO:0003700">
    <property type="term" value="F:DNA-binding transcription factor activity"/>
    <property type="evidence" value="ECO:0007669"/>
    <property type="project" value="InterPro"/>
</dbReference>
<dbReference type="Pfam" id="PF00105">
    <property type="entry name" value="zf-C4"/>
    <property type="match status" value="1"/>
</dbReference>
<keyword evidence="5" id="KW-0238">DNA-binding</keyword>
<dbReference type="PANTHER" id="PTHR48092">
    <property type="entry name" value="KNIRPS-RELATED PROTEIN-RELATED"/>
    <property type="match status" value="1"/>
</dbReference>
<feature type="compositionally biased region" description="Polar residues" evidence="9">
    <location>
        <begin position="1"/>
        <end position="18"/>
    </location>
</feature>
<evidence type="ECO:0000256" key="2">
    <source>
        <dbReference type="ARBA" id="ARBA00022771"/>
    </source>
</evidence>
<evidence type="ECO:0000256" key="1">
    <source>
        <dbReference type="ARBA" id="ARBA00022723"/>
    </source>
</evidence>
<evidence type="ECO:0000256" key="6">
    <source>
        <dbReference type="ARBA" id="ARBA00023163"/>
    </source>
</evidence>
<dbReference type="InterPro" id="IPR050200">
    <property type="entry name" value="Nuclear_hormone_rcpt_NR3"/>
</dbReference>
<evidence type="ECO:0000256" key="4">
    <source>
        <dbReference type="ARBA" id="ARBA00023015"/>
    </source>
</evidence>
<evidence type="ECO:0000313" key="12">
    <source>
        <dbReference type="Proteomes" id="UP000597762"/>
    </source>
</evidence>
<keyword evidence="6" id="KW-0804">Transcription</keyword>
<dbReference type="SUPFAM" id="SSF57716">
    <property type="entry name" value="Glucocorticoid receptor-like (DNA-binding domain)"/>
    <property type="match status" value="1"/>
</dbReference>
<evidence type="ECO:0000256" key="9">
    <source>
        <dbReference type="SAM" id="MobiDB-lite"/>
    </source>
</evidence>
<keyword evidence="12" id="KW-1185">Reference proteome</keyword>
<evidence type="ECO:0000259" key="10">
    <source>
        <dbReference type="PROSITE" id="PS51030"/>
    </source>
</evidence>
<evidence type="ECO:0000313" key="11">
    <source>
        <dbReference type="EMBL" id="CAE1158623.1"/>
    </source>
</evidence>
<feature type="domain" description="Nuclear receptor" evidence="10">
    <location>
        <begin position="157"/>
        <end position="232"/>
    </location>
</feature>
<keyword evidence="3" id="KW-0862">Zinc</keyword>
<keyword evidence="7" id="KW-0675">Receptor</keyword>
<dbReference type="PROSITE" id="PS00031">
    <property type="entry name" value="NUCLEAR_REC_DBD_1"/>
    <property type="match status" value="1"/>
</dbReference>
<organism evidence="11 12">
    <name type="scientific">Acanthosepion pharaonis</name>
    <name type="common">Pharaoh cuttlefish</name>
    <name type="synonym">Sepia pharaonis</name>
    <dbReference type="NCBI Taxonomy" id="158019"/>
    <lineage>
        <taxon>Eukaryota</taxon>
        <taxon>Metazoa</taxon>
        <taxon>Spiralia</taxon>
        <taxon>Lophotrochozoa</taxon>
        <taxon>Mollusca</taxon>
        <taxon>Cephalopoda</taxon>
        <taxon>Coleoidea</taxon>
        <taxon>Decapodiformes</taxon>
        <taxon>Sepiida</taxon>
        <taxon>Sepiina</taxon>
        <taxon>Sepiidae</taxon>
        <taxon>Acanthosepion</taxon>
    </lineage>
</organism>
<gene>
    <name evidence="11" type="ORF">SPHA_5647</name>
</gene>
<keyword evidence="4" id="KW-0805">Transcription regulation</keyword>
<feature type="compositionally biased region" description="Low complexity" evidence="9">
    <location>
        <begin position="19"/>
        <end position="31"/>
    </location>
</feature>
<feature type="region of interest" description="Disordered" evidence="9">
    <location>
        <begin position="1"/>
        <end position="61"/>
    </location>
</feature>
<dbReference type="Proteomes" id="UP000597762">
    <property type="component" value="Unassembled WGS sequence"/>
</dbReference>
<name>A0A812ATZ1_ACAPH</name>
<evidence type="ECO:0000256" key="3">
    <source>
        <dbReference type="ARBA" id="ARBA00022833"/>
    </source>
</evidence>
<proteinExistence type="predicted"/>
<keyword evidence="1" id="KW-0479">Metal-binding</keyword>
<keyword evidence="8" id="KW-0539">Nucleus</keyword>
<dbReference type="OrthoDB" id="5771769at2759"/>
<dbReference type="GO" id="GO:0043565">
    <property type="term" value="F:sequence-specific DNA binding"/>
    <property type="evidence" value="ECO:0007669"/>
    <property type="project" value="InterPro"/>
</dbReference>
<sequence length="262" mass="28466">MSSLDEVQLQSRTKTARASVSVSTSTTTSTNTEEDTDNDNNLASEKASSADGDNNTSGSSSQTIVAMETGSNLAENVIHVISPAVVATAAAPVGSASSSAVTVTPNVHTITISGNNLSIPFSSSLELQHSQRLERLREEQQAVRDKLTQKQQFEQNFKPCIVCGDKASGRHYGAISCEGCKGFFKRSIRKQLGYACRGNKDCPVTKIHRNRCQFCRLQKCLAVGMRSECKFLFYSPTILLYFVYEPQGSGCLHNCSISLAYR</sequence>
<evidence type="ECO:0000256" key="5">
    <source>
        <dbReference type="ARBA" id="ARBA00023125"/>
    </source>
</evidence>
<evidence type="ECO:0000256" key="8">
    <source>
        <dbReference type="ARBA" id="ARBA00023242"/>
    </source>
</evidence>
<accession>A0A812ATZ1</accession>
<dbReference type="PROSITE" id="PS51030">
    <property type="entry name" value="NUCLEAR_REC_DBD_2"/>
    <property type="match status" value="1"/>
</dbReference>
<dbReference type="GO" id="GO:0008270">
    <property type="term" value="F:zinc ion binding"/>
    <property type="evidence" value="ECO:0007669"/>
    <property type="project" value="UniProtKB-KW"/>
</dbReference>
<dbReference type="SMART" id="SM00399">
    <property type="entry name" value="ZnF_C4"/>
    <property type="match status" value="1"/>
</dbReference>
<comment type="caution">
    <text evidence="11">The sequence shown here is derived from an EMBL/GenBank/DDBJ whole genome shotgun (WGS) entry which is preliminary data.</text>
</comment>
<keyword evidence="2" id="KW-0863">Zinc-finger</keyword>
<dbReference type="PRINTS" id="PR00047">
    <property type="entry name" value="STROIDFINGER"/>
</dbReference>
<evidence type="ECO:0000256" key="7">
    <source>
        <dbReference type="ARBA" id="ARBA00023170"/>
    </source>
</evidence>
<dbReference type="Gene3D" id="3.30.50.10">
    <property type="entry name" value="Erythroid Transcription Factor GATA-1, subunit A"/>
    <property type="match status" value="1"/>
</dbReference>
<dbReference type="AlphaFoldDB" id="A0A812ATZ1"/>